<dbReference type="GO" id="GO:0000166">
    <property type="term" value="F:nucleotide binding"/>
    <property type="evidence" value="ECO:0007669"/>
    <property type="project" value="UniProtKB-KW"/>
</dbReference>
<evidence type="ECO:0000259" key="7">
    <source>
        <dbReference type="Pfam" id="PF03129"/>
    </source>
</evidence>
<dbReference type="EC" id="6.1.1.21" evidence="2"/>
<dbReference type="PANTHER" id="PTHR43707:SF1">
    <property type="entry name" value="HISTIDINE--TRNA LIGASE, MITOCHONDRIAL-RELATED"/>
    <property type="match status" value="1"/>
</dbReference>
<proteinExistence type="inferred from homology"/>
<name>A0A2H0V7F3_9BACT</name>
<feature type="domain" description="Anticodon-binding" evidence="7">
    <location>
        <begin position="168"/>
        <end position="252"/>
    </location>
</feature>
<evidence type="ECO:0000256" key="6">
    <source>
        <dbReference type="ARBA" id="ARBA00047639"/>
    </source>
</evidence>
<evidence type="ECO:0000313" key="10">
    <source>
        <dbReference type="Proteomes" id="UP000228614"/>
    </source>
</evidence>
<dbReference type="PANTHER" id="PTHR43707">
    <property type="entry name" value="HISTIDYL-TRNA SYNTHETASE"/>
    <property type="match status" value="1"/>
</dbReference>
<feature type="non-terminal residue" evidence="9">
    <location>
        <position position="1"/>
    </location>
</feature>
<accession>A0A2H0V7F3</accession>
<feature type="domain" description="Class II Histidinyl-tRNA synthetase (HisRS)-like catalytic core" evidence="8">
    <location>
        <begin position="22"/>
        <end position="145"/>
    </location>
</feature>
<dbReference type="Pfam" id="PF13393">
    <property type="entry name" value="tRNA-synt_His"/>
    <property type="match status" value="1"/>
</dbReference>
<keyword evidence="3" id="KW-0547">Nucleotide-binding</keyword>
<dbReference type="Pfam" id="PF03129">
    <property type="entry name" value="HGTP_anticodon"/>
    <property type="match status" value="1"/>
</dbReference>
<dbReference type="InterPro" id="IPR036621">
    <property type="entry name" value="Anticodon-bd_dom_sf"/>
</dbReference>
<evidence type="ECO:0000313" key="9">
    <source>
        <dbReference type="EMBL" id="PIR95036.1"/>
    </source>
</evidence>
<evidence type="ECO:0000256" key="4">
    <source>
        <dbReference type="ARBA" id="ARBA00023146"/>
    </source>
</evidence>
<protein>
    <recommendedName>
        <fullName evidence="2">histidine--tRNA ligase</fullName>
        <ecNumber evidence="2">6.1.1.21</ecNumber>
    </recommendedName>
    <alternativeName>
        <fullName evidence="5">Histidyl-tRNA synthetase</fullName>
    </alternativeName>
</protein>
<comment type="caution">
    <text evidence="9">The sequence shown here is derived from an EMBL/GenBank/DDBJ whole genome shotgun (WGS) entry which is preliminary data.</text>
</comment>
<dbReference type="Proteomes" id="UP000228614">
    <property type="component" value="Unassembled WGS sequence"/>
</dbReference>
<reference evidence="10" key="1">
    <citation type="submission" date="2017-09" db="EMBL/GenBank/DDBJ databases">
        <title>Depth-based differentiation of microbial function through sediment-hosted aquifers and enrichment of novel symbionts in the deep terrestrial subsurface.</title>
        <authorList>
            <person name="Probst A.J."/>
            <person name="Ladd B."/>
            <person name="Jarett J.K."/>
            <person name="Geller-Mcgrath D.E."/>
            <person name="Sieber C.M.K."/>
            <person name="Emerson J.B."/>
            <person name="Anantharaman K."/>
            <person name="Thomas B.C."/>
            <person name="Malmstrom R."/>
            <person name="Stieglmeier M."/>
            <person name="Klingl A."/>
            <person name="Woyke T."/>
            <person name="Ryan C.M."/>
            <person name="Banfield J.F."/>
        </authorList>
    </citation>
    <scope>NUCLEOTIDE SEQUENCE [LARGE SCALE GENOMIC DNA]</scope>
</reference>
<gene>
    <name evidence="9" type="primary">hisS</name>
    <name evidence="9" type="ORF">COT95_00905</name>
</gene>
<dbReference type="AlphaFoldDB" id="A0A2H0V7F3"/>
<evidence type="ECO:0000259" key="8">
    <source>
        <dbReference type="Pfam" id="PF13393"/>
    </source>
</evidence>
<dbReference type="SUPFAM" id="SSF55681">
    <property type="entry name" value="Class II aaRS and biotin synthetases"/>
    <property type="match status" value="1"/>
</dbReference>
<organism evidence="9 10">
    <name type="scientific">Candidatus Falkowbacteria bacterium CG10_big_fil_rev_8_21_14_0_10_37_6</name>
    <dbReference type="NCBI Taxonomy" id="1974563"/>
    <lineage>
        <taxon>Bacteria</taxon>
        <taxon>Candidatus Falkowiibacteriota</taxon>
    </lineage>
</organism>
<dbReference type="EMBL" id="PFAN01000053">
    <property type="protein sequence ID" value="PIR95036.1"/>
    <property type="molecule type" value="Genomic_DNA"/>
</dbReference>
<dbReference type="Gene3D" id="3.40.50.800">
    <property type="entry name" value="Anticodon-binding domain"/>
    <property type="match status" value="1"/>
</dbReference>
<dbReference type="GO" id="GO:0005737">
    <property type="term" value="C:cytoplasm"/>
    <property type="evidence" value="ECO:0007669"/>
    <property type="project" value="InterPro"/>
</dbReference>
<dbReference type="InterPro" id="IPR045864">
    <property type="entry name" value="aa-tRNA-synth_II/BPL/LPL"/>
</dbReference>
<dbReference type="GO" id="GO:0006427">
    <property type="term" value="P:histidyl-tRNA aminoacylation"/>
    <property type="evidence" value="ECO:0007669"/>
    <property type="project" value="TreeGrafter"/>
</dbReference>
<evidence type="ECO:0000256" key="5">
    <source>
        <dbReference type="ARBA" id="ARBA00030619"/>
    </source>
</evidence>
<dbReference type="Gene3D" id="3.30.930.10">
    <property type="entry name" value="Bira Bifunctional Protein, Domain 2"/>
    <property type="match status" value="1"/>
</dbReference>
<evidence type="ECO:0000256" key="3">
    <source>
        <dbReference type="ARBA" id="ARBA00022741"/>
    </source>
</evidence>
<keyword evidence="4" id="KW-0030">Aminoacyl-tRNA synthetase</keyword>
<evidence type="ECO:0000256" key="1">
    <source>
        <dbReference type="ARBA" id="ARBA00008226"/>
    </source>
</evidence>
<evidence type="ECO:0000256" key="2">
    <source>
        <dbReference type="ARBA" id="ARBA00012815"/>
    </source>
</evidence>
<sequence length="255" mass="29418">QDRVDYAKKLAEYFKDRKVRAMLSQDDKKRLLKNPLRVLDSKDEGTQKALSGAPQLIDNISEEARQHFVKVLEYLDEFDIPYVLNPFLVRGLDYYNRTVFEFWPKSDNSASQGALIAGGRYDGLVEFMGGRPTPGLGWAMGVDRVILKIKENEVNLENEESHDIFLAQLGDAAKRKAMLFFEELRSNGYKCAQNFVKDNLKVQLEQAHKMGVKLTLIMGQKEIMDNTILIRDMESGMQEVFDFKKVREELDKRLK</sequence>
<dbReference type="InterPro" id="IPR004154">
    <property type="entry name" value="Anticodon-bd"/>
</dbReference>
<comment type="catalytic activity">
    <reaction evidence="6">
        <text>tRNA(His) + L-histidine + ATP = L-histidyl-tRNA(His) + AMP + diphosphate + H(+)</text>
        <dbReference type="Rhea" id="RHEA:17313"/>
        <dbReference type="Rhea" id="RHEA-COMP:9665"/>
        <dbReference type="Rhea" id="RHEA-COMP:9689"/>
        <dbReference type="ChEBI" id="CHEBI:15378"/>
        <dbReference type="ChEBI" id="CHEBI:30616"/>
        <dbReference type="ChEBI" id="CHEBI:33019"/>
        <dbReference type="ChEBI" id="CHEBI:57595"/>
        <dbReference type="ChEBI" id="CHEBI:78442"/>
        <dbReference type="ChEBI" id="CHEBI:78527"/>
        <dbReference type="ChEBI" id="CHEBI:456215"/>
        <dbReference type="EC" id="6.1.1.21"/>
    </reaction>
</comment>
<dbReference type="InterPro" id="IPR041715">
    <property type="entry name" value="HisRS-like_core"/>
</dbReference>
<dbReference type="GO" id="GO:0004821">
    <property type="term" value="F:histidine-tRNA ligase activity"/>
    <property type="evidence" value="ECO:0007669"/>
    <property type="project" value="UniProtKB-EC"/>
</dbReference>
<keyword evidence="9" id="KW-0436">Ligase</keyword>
<comment type="similarity">
    <text evidence="1">Belongs to the class-II aminoacyl-tRNA synthetase family.</text>
</comment>
<dbReference type="SUPFAM" id="SSF52954">
    <property type="entry name" value="Class II aaRS ABD-related"/>
    <property type="match status" value="1"/>
</dbReference>
<dbReference type="InterPro" id="IPR004516">
    <property type="entry name" value="HisRS/HisZ"/>
</dbReference>